<dbReference type="PANTHER" id="PTHR43085:SF1">
    <property type="entry name" value="PSEUDOURIDINE KINASE-RELATED"/>
    <property type="match status" value="1"/>
</dbReference>
<evidence type="ECO:0000256" key="2">
    <source>
        <dbReference type="ARBA" id="ARBA00022679"/>
    </source>
</evidence>
<dbReference type="GO" id="GO:0005524">
    <property type="term" value="F:ATP binding"/>
    <property type="evidence" value="ECO:0007669"/>
    <property type="project" value="UniProtKB-KW"/>
</dbReference>
<keyword evidence="3" id="KW-0547">Nucleotide-binding</keyword>
<evidence type="ECO:0000256" key="4">
    <source>
        <dbReference type="ARBA" id="ARBA00022777"/>
    </source>
</evidence>
<dbReference type="InterPro" id="IPR011611">
    <property type="entry name" value="PfkB_dom"/>
</dbReference>
<evidence type="ECO:0000259" key="6">
    <source>
        <dbReference type="Pfam" id="PF00294"/>
    </source>
</evidence>
<dbReference type="InterPro" id="IPR029056">
    <property type="entry name" value="Ribokinase-like"/>
</dbReference>
<proteinExistence type="inferred from homology"/>
<sequence>MAKVVCMGEVVVDMFSTQVEVPLEKVNSYIAVPGGGCANVAVGLSRLEIKSGFIGMVGRDHFGKFLANALAENGVDVRGLKFTEKARTTLVFVSNTKTGEREFEFFRHPGADMMLSPEDIEEHLIAEAEIFHFGSISMSGEPSFYATLKCLEYSRRHNLVISFDPNLRPHVWKDLRQAKERIKEGLKKSQLVRMNISELEFLTGENDVEKGSNKILKLGPKTVIVTDGERGSYLSTGKLFRFVKAPEVQAVDTTGCGDGFTAAILSRMLYWKEKGRFIWELNADEIDEILMFANTAGALTATKKGVFPALPTYNQIQQLLRNTFL</sequence>
<name>A0A7V5LZR7_UNCAE</name>
<organism evidence="7">
    <name type="scientific">Aerophobetes bacterium</name>
    <dbReference type="NCBI Taxonomy" id="2030807"/>
    <lineage>
        <taxon>Bacteria</taxon>
        <taxon>Candidatus Aerophobota</taxon>
    </lineage>
</organism>
<feature type="domain" description="Carbohydrate kinase PfkB" evidence="6">
    <location>
        <begin position="1"/>
        <end position="311"/>
    </location>
</feature>
<evidence type="ECO:0000256" key="3">
    <source>
        <dbReference type="ARBA" id="ARBA00022741"/>
    </source>
</evidence>
<gene>
    <name evidence="7" type="ORF">ENL39_05045</name>
</gene>
<dbReference type="Proteomes" id="UP000886070">
    <property type="component" value="Unassembled WGS sequence"/>
</dbReference>
<dbReference type="Gene3D" id="3.40.1190.20">
    <property type="match status" value="1"/>
</dbReference>
<dbReference type="AlphaFoldDB" id="A0A7V5LZR7"/>
<evidence type="ECO:0000313" key="7">
    <source>
        <dbReference type="EMBL" id="HHF98835.1"/>
    </source>
</evidence>
<comment type="caution">
    <text evidence="7">The sequence shown here is derived from an EMBL/GenBank/DDBJ whole genome shotgun (WGS) entry which is preliminary data.</text>
</comment>
<dbReference type="EMBL" id="DRTT01000141">
    <property type="protein sequence ID" value="HHF98835.1"/>
    <property type="molecule type" value="Genomic_DNA"/>
</dbReference>
<evidence type="ECO:0000256" key="1">
    <source>
        <dbReference type="ARBA" id="ARBA00010688"/>
    </source>
</evidence>
<dbReference type="GO" id="GO:0016301">
    <property type="term" value="F:kinase activity"/>
    <property type="evidence" value="ECO:0007669"/>
    <property type="project" value="UniProtKB-KW"/>
</dbReference>
<dbReference type="SUPFAM" id="SSF53613">
    <property type="entry name" value="Ribokinase-like"/>
    <property type="match status" value="1"/>
</dbReference>
<keyword evidence="4 7" id="KW-0418">Kinase</keyword>
<accession>A0A7V5LZR7</accession>
<dbReference type="PANTHER" id="PTHR43085">
    <property type="entry name" value="HEXOKINASE FAMILY MEMBER"/>
    <property type="match status" value="1"/>
</dbReference>
<dbReference type="Pfam" id="PF00294">
    <property type="entry name" value="PfkB"/>
    <property type="match status" value="1"/>
</dbReference>
<dbReference type="InterPro" id="IPR050306">
    <property type="entry name" value="PfkB_Carbo_kinase"/>
</dbReference>
<keyword evidence="2" id="KW-0808">Transferase</keyword>
<keyword evidence="5" id="KW-0067">ATP-binding</keyword>
<reference evidence="7" key="1">
    <citation type="journal article" date="2020" name="mSystems">
        <title>Genome- and Community-Level Interaction Insights into Carbon Utilization and Element Cycling Functions of Hydrothermarchaeota in Hydrothermal Sediment.</title>
        <authorList>
            <person name="Zhou Z."/>
            <person name="Liu Y."/>
            <person name="Xu W."/>
            <person name="Pan J."/>
            <person name="Luo Z.H."/>
            <person name="Li M."/>
        </authorList>
    </citation>
    <scope>NUCLEOTIDE SEQUENCE [LARGE SCALE GENOMIC DNA]</scope>
    <source>
        <strain evidence="7">HyVt-92</strain>
    </source>
</reference>
<protein>
    <submittedName>
        <fullName evidence="7">Carbohydrate kinase</fullName>
    </submittedName>
</protein>
<dbReference type="CDD" id="cd01167">
    <property type="entry name" value="bac_FRK"/>
    <property type="match status" value="1"/>
</dbReference>
<comment type="similarity">
    <text evidence="1">Belongs to the carbohydrate kinase PfkB family.</text>
</comment>
<evidence type="ECO:0000256" key="5">
    <source>
        <dbReference type="ARBA" id="ARBA00022840"/>
    </source>
</evidence>